<keyword evidence="1" id="KW-0805">Transcription regulation</keyword>
<evidence type="ECO:0000256" key="2">
    <source>
        <dbReference type="ARBA" id="ARBA00023125"/>
    </source>
</evidence>
<evidence type="ECO:0000259" key="5">
    <source>
        <dbReference type="PROSITE" id="PS50977"/>
    </source>
</evidence>
<dbReference type="GO" id="GO:0003700">
    <property type="term" value="F:DNA-binding transcription factor activity"/>
    <property type="evidence" value="ECO:0007669"/>
    <property type="project" value="TreeGrafter"/>
</dbReference>
<dbReference type="InterPro" id="IPR009057">
    <property type="entry name" value="Homeodomain-like_sf"/>
</dbReference>
<dbReference type="PANTHER" id="PTHR30055:SF234">
    <property type="entry name" value="HTH-TYPE TRANSCRIPTIONAL REGULATOR BETI"/>
    <property type="match status" value="1"/>
</dbReference>
<dbReference type="SUPFAM" id="SSF46689">
    <property type="entry name" value="Homeodomain-like"/>
    <property type="match status" value="1"/>
</dbReference>
<dbReference type="InterPro" id="IPR050109">
    <property type="entry name" value="HTH-type_TetR-like_transc_reg"/>
</dbReference>
<organism evidence="6 7">
    <name type="scientific">Mycobacterium kyorinense</name>
    <dbReference type="NCBI Taxonomy" id="487514"/>
    <lineage>
        <taxon>Bacteria</taxon>
        <taxon>Bacillati</taxon>
        <taxon>Actinomycetota</taxon>
        <taxon>Actinomycetes</taxon>
        <taxon>Mycobacteriales</taxon>
        <taxon>Mycobacteriaceae</taxon>
        <taxon>Mycobacterium</taxon>
    </lineage>
</organism>
<feature type="DNA-binding region" description="H-T-H motif" evidence="4">
    <location>
        <begin position="40"/>
        <end position="59"/>
    </location>
</feature>
<dbReference type="Pfam" id="PF13305">
    <property type="entry name" value="TetR_C_33"/>
    <property type="match status" value="1"/>
</dbReference>
<keyword evidence="2 4" id="KW-0238">DNA-binding</keyword>
<reference evidence="7" key="1">
    <citation type="submission" date="2016-06" db="EMBL/GenBank/DDBJ databases">
        <authorList>
            <person name="Sutton G."/>
            <person name="Brinkac L."/>
            <person name="Sanka R."/>
            <person name="Adams M."/>
            <person name="Lau E."/>
            <person name="Sam S."/>
            <person name="Sreng N."/>
            <person name="Him V."/>
            <person name="Kerleguer A."/>
            <person name="Cheng S."/>
        </authorList>
    </citation>
    <scope>NUCLEOTIDE SEQUENCE [LARGE SCALE GENOMIC DNA]</scope>
    <source>
        <strain evidence="7">E861</strain>
    </source>
</reference>
<proteinExistence type="predicted"/>
<evidence type="ECO:0000313" key="7">
    <source>
        <dbReference type="Proteomes" id="UP000093592"/>
    </source>
</evidence>
<keyword evidence="3" id="KW-0804">Transcription</keyword>
<dbReference type="InterPro" id="IPR001647">
    <property type="entry name" value="HTH_TetR"/>
</dbReference>
<dbReference type="AlphaFoldDB" id="A0A1A2Z270"/>
<dbReference type="InterPro" id="IPR025996">
    <property type="entry name" value="MT1864/Rv1816-like_C"/>
</dbReference>
<dbReference type="Gene3D" id="1.10.357.10">
    <property type="entry name" value="Tetracycline Repressor, domain 2"/>
    <property type="match status" value="1"/>
</dbReference>
<evidence type="ECO:0000313" key="6">
    <source>
        <dbReference type="EMBL" id="OBI44604.1"/>
    </source>
</evidence>
<evidence type="ECO:0000256" key="4">
    <source>
        <dbReference type="PROSITE-ProRule" id="PRU00335"/>
    </source>
</evidence>
<sequence>MVTAKSRMRNPRGKGAQLREDLVAAARRLLDRSGHESAVTIRAVTREAGVAPQSFYLHFPTRDDLLLVLFRDAHRQLYDRMQSAVDGIRNPKRRLRAICAAYLSFSREQPAAYRTLMGTVGEVHDWKPDELPGIESFTLLHNAVADVRGTLAEEAHVVSATLWAQLHGIAELTRTRPTFPWPSSDKLLDQVVAAVGG</sequence>
<accession>A0A1A2Z270</accession>
<comment type="caution">
    <text evidence="6">The sequence shown here is derived from an EMBL/GenBank/DDBJ whole genome shotgun (WGS) entry which is preliminary data.</text>
</comment>
<protein>
    <recommendedName>
        <fullName evidence="5">HTH tetR-type domain-containing protein</fullName>
    </recommendedName>
</protein>
<dbReference type="InterPro" id="IPR036271">
    <property type="entry name" value="Tet_transcr_reg_TetR-rel_C_sf"/>
</dbReference>
<dbReference type="RefSeq" id="WP_065015150.1">
    <property type="nucleotide sequence ID" value="NZ_LZKJ01000133.1"/>
</dbReference>
<gene>
    <name evidence="6" type="ORF">A5707_02785</name>
</gene>
<evidence type="ECO:0000256" key="1">
    <source>
        <dbReference type="ARBA" id="ARBA00023015"/>
    </source>
</evidence>
<dbReference type="GO" id="GO:0000976">
    <property type="term" value="F:transcription cis-regulatory region binding"/>
    <property type="evidence" value="ECO:0007669"/>
    <property type="project" value="TreeGrafter"/>
</dbReference>
<feature type="domain" description="HTH tetR-type" evidence="5">
    <location>
        <begin position="16"/>
        <end position="77"/>
    </location>
</feature>
<name>A0A1A2Z270_9MYCO</name>
<evidence type="ECO:0000256" key="3">
    <source>
        <dbReference type="ARBA" id="ARBA00023163"/>
    </source>
</evidence>
<dbReference type="SUPFAM" id="SSF48498">
    <property type="entry name" value="Tetracyclin repressor-like, C-terminal domain"/>
    <property type="match status" value="1"/>
</dbReference>
<dbReference type="Proteomes" id="UP000093592">
    <property type="component" value="Unassembled WGS sequence"/>
</dbReference>
<dbReference type="PANTHER" id="PTHR30055">
    <property type="entry name" value="HTH-TYPE TRANSCRIPTIONAL REGULATOR RUTR"/>
    <property type="match status" value="1"/>
</dbReference>
<dbReference type="Pfam" id="PF00440">
    <property type="entry name" value="TetR_N"/>
    <property type="match status" value="1"/>
</dbReference>
<dbReference type="PROSITE" id="PS50977">
    <property type="entry name" value="HTH_TETR_2"/>
    <property type="match status" value="1"/>
</dbReference>
<dbReference type="EMBL" id="LZKJ01000133">
    <property type="protein sequence ID" value="OBI44604.1"/>
    <property type="molecule type" value="Genomic_DNA"/>
</dbReference>